<dbReference type="Proteomes" id="UP000243719">
    <property type="component" value="Unassembled WGS sequence"/>
</dbReference>
<sequence>MTTLPQWPDRLPAPRQDSYGYQPQSPFIRTSMDAGTAAQRRRFTRVPTQVSVVWRFDRDQLELFEGFVAYEIAGGAVWFETRLANGRGVRRVKARMCDDSSPYKVSYVGDSAGYFDVSATLETIDMPTVTATEYDALRLVGAEGEMLALAQQYYDAINTTLPTGDVITN</sequence>
<accession>A0A1H2PSA3</accession>
<reference evidence="3" key="1">
    <citation type="submission" date="2016-09" db="EMBL/GenBank/DDBJ databases">
        <authorList>
            <person name="Varghese N."/>
            <person name="Submissions S."/>
        </authorList>
    </citation>
    <scope>NUCLEOTIDE SEQUENCE [LARGE SCALE GENOMIC DNA]</scope>
    <source>
        <strain evidence="3">JS23</strain>
    </source>
</reference>
<dbReference type="EMBL" id="FNLO01000009">
    <property type="protein sequence ID" value="SDV49825.1"/>
    <property type="molecule type" value="Genomic_DNA"/>
</dbReference>
<evidence type="ECO:0000313" key="3">
    <source>
        <dbReference type="Proteomes" id="UP000243719"/>
    </source>
</evidence>
<dbReference type="AlphaFoldDB" id="A0A1H2PSA3"/>
<gene>
    <name evidence="2" type="ORF">SAMN05216551_109170</name>
</gene>
<dbReference type="OrthoDB" id="9132695at2"/>
<organism evidence="2 3">
    <name type="scientific">Chitinasiproducens palmae</name>
    <dbReference type="NCBI Taxonomy" id="1770053"/>
    <lineage>
        <taxon>Bacteria</taxon>
        <taxon>Pseudomonadati</taxon>
        <taxon>Pseudomonadota</taxon>
        <taxon>Betaproteobacteria</taxon>
        <taxon>Burkholderiales</taxon>
        <taxon>Burkholderiaceae</taxon>
        <taxon>Chitinasiproducens</taxon>
    </lineage>
</organism>
<proteinExistence type="predicted"/>
<name>A0A1H2PSA3_9BURK</name>
<protein>
    <submittedName>
        <fullName evidence="2">Uncharacterized protein</fullName>
    </submittedName>
</protein>
<evidence type="ECO:0000256" key="1">
    <source>
        <dbReference type="SAM" id="MobiDB-lite"/>
    </source>
</evidence>
<keyword evidence="3" id="KW-1185">Reference proteome</keyword>
<dbReference type="RefSeq" id="WP_091910369.1">
    <property type="nucleotide sequence ID" value="NZ_FNLO01000009.1"/>
</dbReference>
<dbReference type="STRING" id="1770053.SAMN05216551_109170"/>
<evidence type="ECO:0000313" key="2">
    <source>
        <dbReference type="EMBL" id="SDV49825.1"/>
    </source>
</evidence>
<feature type="region of interest" description="Disordered" evidence="1">
    <location>
        <begin position="1"/>
        <end position="24"/>
    </location>
</feature>